<feature type="compositionally biased region" description="Polar residues" evidence="1">
    <location>
        <begin position="16"/>
        <end position="26"/>
    </location>
</feature>
<evidence type="ECO:0000256" key="1">
    <source>
        <dbReference type="SAM" id="MobiDB-lite"/>
    </source>
</evidence>
<dbReference type="STRING" id="1631356.VV01_01630"/>
<proteinExistence type="predicted"/>
<keyword evidence="3" id="KW-1185">Reference proteome</keyword>
<name>A0A0L6CF55_9MICO</name>
<gene>
    <name evidence="2" type="ORF">VV01_01630</name>
</gene>
<dbReference type="AlphaFoldDB" id="A0A0L6CF55"/>
<feature type="region of interest" description="Disordered" evidence="1">
    <location>
        <begin position="1"/>
        <end position="58"/>
    </location>
</feature>
<dbReference type="Proteomes" id="UP000037397">
    <property type="component" value="Unassembled WGS sequence"/>
</dbReference>
<dbReference type="EMBL" id="LAIR01000002">
    <property type="protein sequence ID" value="KNX36143.1"/>
    <property type="molecule type" value="Genomic_DNA"/>
</dbReference>
<sequence length="165" mass="16755">MALAISGCGGEADAPPTSQAAVTVNASDDGASATPSQVGVSPFGEERSSSTGAAVTVEKPRRVSLKDDAVDHNQKYAAVRITLTNGGSSPFPSSEVSFTGACSNKPAVSPKADIGDTGMAYGPVNRYVQPGRQVRFQLVYTCPEPESLSITAAIAEGPFATFAGA</sequence>
<organism evidence="2 3">
    <name type="scientific">Luteipulveratus halotolerans</name>
    <dbReference type="NCBI Taxonomy" id="1631356"/>
    <lineage>
        <taxon>Bacteria</taxon>
        <taxon>Bacillati</taxon>
        <taxon>Actinomycetota</taxon>
        <taxon>Actinomycetes</taxon>
        <taxon>Micrococcales</taxon>
        <taxon>Dermacoccaceae</taxon>
        <taxon>Luteipulveratus</taxon>
    </lineage>
</organism>
<protein>
    <recommendedName>
        <fullName evidence="4">DUF4352 domain-containing protein</fullName>
    </recommendedName>
</protein>
<reference evidence="3" key="1">
    <citation type="submission" date="2015-03" db="EMBL/GenBank/DDBJ databases">
        <title>Luteipulveratus halotolerans sp. nov., a novel actinobacterium (Dermacoccaceae) from Sarawak, Malaysia.</title>
        <authorList>
            <person name="Juboi H."/>
            <person name="Basik A."/>
            <person name="Shamsul S.S."/>
            <person name="Arnold P."/>
            <person name="Schmitt E.K."/>
            <person name="Sanglier J.-J."/>
            <person name="Yeo T."/>
        </authorList>
    </citation>
    <scope>NUCLEOTIDE SEQUENCE [LARGE SCALE GENOMIC DNA]</scope>
    <source>
        <strain evidence="3">C296001</strain>
    </source>
</reference>
<evidence type="ECO:0000313" key="2">
    <source>
        <dbReference type="EMBL" id="KNX36143.1"/>
    </source>
</evidence>
<accession>A0A0L6CF55</accession>
<evidence type="ECO:0000313" key="3">
    <source>
        <dbReference type="Proteomes" id="UP000037397"/>
    </source>
</evidence>
<comment type="caution">
    <text evidence="2">The sequence shown here is derived from an EMBL/GenBank/DDBJ whole genome shotgun (WGS) entry which is preliminary data.</text>
</comment>
<evidence type="ECO:0008006" key="4">
    <source>
        <dbReference type="Google" id="ProtNLM"/>
    </source>
</evidence>